<keyword evidence="2" id="KW-1185">Reference proteome</keyword>
<dbReference type="OrthoDB" id="9961601at2"/>
<name>A0A2Y9TVN7_9GAMM</name>
<gene>
    <name evidence="1" type="ORF">HYN51_03830</name>
</gene>
<organism evidence="1 2">
    <name type="scientific">Limnobaculum parvum</name>
    <dbReference type="NCBI Taxonomy" id="2172103"/>
    <lineage>
        <taxon>Bacteria</taxon>
        <taxon>Pseudomonadati</taxon>
        <taxon>Pseudomonadota</taxon>
        <taxon>Gammaproteobacteria</taxon>
        <taxon>Enterobacterales</taxon>
        <taxon>Budviciaceae</taxon>
        <taxon>Limnobaculum</taxon>
    </lineage>
</organism>
<accession>A0A2Y9TVN7</accession>
<sequence>MRINIPRPESEKESVNLFDTVITAIKAIDMELPNYFLEANIMDDKSIEEIIELLNAYYTSTRNLSLALTHSDRKNWELTLTDKKVPE</sequence>
<dbReference type="AlphaFoldDB" id="A0A2Y9TVN7"/>
<protein>
    <submittedName>
        <fullName evidence="1">Uncharacterized protein</fullName>
    </submittedName>
</protein>
<evidence type="ECO:0000313" key="2">
    <source>
        <dbReference type="Proteomes" id="UP000244908"/>
    </source>
</evidence>
<reference evidence="1 2" key="1">
    <citation type="journal article" date="2019" name="Int. J. Syst. Evol. Microbiol.">
        <title>Limnobaculum parvum gen. nov., sp. nov., isolated from a freshwater lake.</title>
        <authorList>
            <person name="Baek C."/>
            <person name="Shin S.K."/>
            <person name="Yi H."/>
        </authorList>
    </citation>
    <scope>NUCLEOTIDE SEQUENCE [LARGE SCALE GENOMIC DNA]</scope>
    <source>
        <strain evidence="1 2">HYN0051</strain>
    </source>
</reference>
<dbReference type="EMBL" id="CP029185">
    <property type="protein sequence ID" value="AWH87765.1"/>
    <property type="molecule type" value="Genomic_DNA"/>
</dbReference>
<dbReference type="Proteomes" id="UP000244908">
    <property type="component" value="Chromosome"/>
</dbReference>
<proteinExistence type="predicted"/>
<dbReference type="KEGG" id="lpv:HYN51_03830"/>
<evidence type="ECO:0000313" key="1">
    <source>
        <dbReference type="EMBL" id="AWH87765.1"/>
    </source>
</evidence>
<dbReference type="RefSeq" id="WP_108899853.1">
    <property type="nucleotide sequence ID" value="NZ_CP029185.2"/>
</dbReference>